<accession>A0ABT3PUA9</accession>
<proteinExistence type="predicted"/>
<dbReference type="SUPFAM" id="SSF52218">
    <property type="entry name" value="Flavoproteins"/>
    <property type="match status" value="1"/>
</dbReference>
<dbReference type="EMBL" id="JAJNDC010000001">
    <property type="protein sequence ID" value="MCW9711438.1"/>
    <property type="molecule type" value="Genomic_DNA"/>
</dbReference>
<protein>
    <recommendedName>
        <fullName evidence="1">Flavodoxin domain-containing protein</fullName>
    </recommendedName>
</protein>
<comment type="caution">
    <text evidence="2">The sequence shown here is derived from an EMBL/GenBank/DDBJ whole genome shotgun (WGS) entry which is preliminary data.</text>
</comment>
<dbReference type="Gene3D" id="3.40.50.360">
    <property type="match status" value="1"/>
</dbReference>
<dbReference type="InterPro" id="IPR026816">
    <property type="entry name" value="Flavodoxin_dom"/>
</dbReference>
<dbReference type="InterPro" id="IPR029039">
    <property type="entry name" value="Flavoprotein-like_sf"/>
</dbReference>
<dbReference type="PANTHER" id="PTHR38030">
    <property type="entry name" value="PROTOPORPHYRINOGEN IX DEHYDROGENASE [MENAQUINONE]"/>
    <property type="match status" value="1"/>
</dbReference>
<dbReference type="InterPro" id="IPR052200">
    <property type="entry name" value="Protoporphyrinogen_IX_DH"/>
</dbReference>
<evidence type="ECO:0000313" key="3">
    <source>
        <dbReference type="Proteomes" id="UP001207337"/>
    </source>
</evidence>
<dbReference type="Proteomes" id="UP001207337">
    <property type="component" value="Unassembled WGS sequence"/>
</dbReference>
<feature type="domain" description="Flavodoxin" evidence="1">
    <location>
        <begin position="4"/>
        <end position="153"/>
    </location>
</feature>
<dbReference type="Pfam" id="PF12724">
    <property type="entry name" value="Flavodoxin_5"/>
    <property type="match status" value="1"/>
</dbReference>
<evidence type="ECO:0000259" key="1">
    <source>
        <dbReference type="Pfam" id="PF12724"/>
    </source>
</evidence>
<name>A0ABT3PUA9_9BACT</name>
<dbReference type="RefSeq" id="WP_265786653.1">
    <property type="nucleotide sequence ID" value="NZ_BAABRS010000001.1"/>
</dbReference>
<sequence>MKLLIVYGTTEGQTRKICNYLRGKAVDNGHQVTIVDATGPDVNPNSFDATIIGASLHAEKYQYSVEHYVQEHHKSLNKMPTGFLSVSLTAVYDDSQNQKELEKIANNFFDKTGWNPTFVEQVAGALRYTKYNFFKKIIMRMIAQKSGGSTDTSKDTEYTDWNQVKELLDKLEKEMVKIQTKNSINK</sequence>
<organism evidence="2 3">
    <name type="scientific">Fodinibius salicampi</name>
    <dbReference type="NCBI Taxonomy" id="1920655"/>
    <lineage>
        <taxon>Bacteria</taxon>
        <taxon>Pseudomonadati</taxon>
        <taxon>Balneolota</taxon>
        <taxon>Balneolia</taxon>
        <taxon>Balneolales</taxon>
        <taxon>Balneolaceae</taxon>
        <taxon>Fodinibius</taxon>
    </lineage>
</organism>
<dbReference type="PANTHER" id="PTHR38030:SF2">
    <property type="entry name" value="PROTOPORPHYRINOGEN IX DEHYDROGENASE [QUINONE]"/>
    <property type="match status" value="1"/>
</dbReference>
<gene>
    <name evidence="2" type="ORF">LQ318_00855</name>
</gene>
<reference evidence="2 3" key="1">
    <citation type="submission" date="2021-11" db="EMBL/GenBank/DDBJ databases">
        <title>Aliifidinibius sp. nov., a new bacterium isolated from saline soil.</title>
        <authorList>
            <person name="Galisteo C."/>
            <person name="De La Haba R."/>
            <person name="Sanchez-Porro C."/>
            <person name="Ventosa A."/>
        </authorList>
    </citation>
    <scope>NUCLEOTIDE SEQUENCE [LARGE SCALE GENOMIC DNA]</scope>
    <source>
        <strain evidence="2 3">KACC 190600</strain>
    </source>
</reference>
<evidence type="ECO:0000313" key="2">
    <source>
        <dbReference type="EMBL" id="MCW9711438.1"/>
    </source>
</evidence>
<keyword evidence="3" id="KW-1185">Reference proteome</keyword>